<keyword evidence="1" id="KW-0472">Membrane</keyword>
<organism evidence="2 3">
    <name type="scientific">Chlorobium phaeobacteroides (strain DSM 266 / SMG 266 / 2430)</name>
    <dbReference type="NCBI Taxonomy" id="290317"/>
    <lineage>
        <taxon>Bacteria</taxon>
        <taxon>Pseudomonadati</taxon>
        <taxon>Chlorobiota</taxon>
        <taxon>Chlorobiia</taxon>
        <taxon>Chlorobiales</taxon>
        <taxon>Chlorobiaceae</taxon>
        <taxon>Chlorobium/Pelodictyon group</taxon>
        <taxon>Chlorobium</taxon>
    </lineage>
</organism>
<gene>
    <name evidence="2" type="ordered locus">Cpha266_1779</name>
</gene>
<dbReference type="HOGENOM" id="CLU_132526_1_0_10"/>
<feature type="transmembrane region" description="Helical" evidence="1">
    <location>
        <begin position="140"/>
        <end position="159"/>
    </location>
</feature>
<evidence type="ECO:0000313" key="3">
    <source>
        <dbReference type="Proteomes" id="UP000008701"/>
    </source>
</evidence>
<evidence type="ECO:0000256" key="1">
    <source>
        <dbReference type="SAM" id="Phobius"/>
    </source>
</evidence>
<evidence type="ECO:0000313" key="2">
    <source>
        <dbReference type="EMBL" id="ABL65796.1"/>
    </source>
</evidence>
<dbReference type="KEGG" id="cph:Cpha266_1779"/>
<sequence>MYIESVPLPTINIQSLTLMIARVQSLYLLLAALLALGSMFFPFWSFSSYPVILIADFIVHPEAGILHIWGSYSAGIFSPLTALISIAAIFFYKNRAVQAKLIVLALLLFVGDLLSGLTAAHFMNQYFQSLGTGIQHKPEAGIFMLLPEPILFFLALGGVKKDDKIANAYKRL</sequence>
<dbReference type="InterPro" id="IPR025635">
    <property type="entry name" value="DUF4293"/>
</dbReference>
<feature type="transmembrane region" description="Helical" evidence="1">
    <location>
        <begin position="101"/>
        <end position="120"/>
    </location>
</feature>
<dbReference type="eggNOG" id="ENOG503333M">
    <property type="taxonomic scope" value="Bacteria"/>
</dbReference>
<dbReference type="STRING" id="290317.Cpha266_1779"/>
<feature type="transmembrane region" description="Helical" evidence="1">
    <location>
        <begin position="66"/>
        <end position="92"/>
    </location>
</feature>
<dbReference type="Proteomes" id="UP000008701">
    <property type="component" value="Chromosome"/>
</dbReference>
<dbReference type="EMBL" id="CP000492">
    <property type="protein sequence ID" value="ABL65796.1"/>
    <property type="molecule type" value="Genomic_DNA"/>
</dbReference>
<keyword evidence="1" id="KW-0812">Transmembrane</keyword>
<accession>A1BHB9</accession>
<dbReference type="Pfam" id="PF14126">
    <property type="entry name" value="DUF4293"/>
    <property type="match status" value="1"/>
</dbReference>
<proteinExistence type="predicted"/>
<keyword evidence="3" id="KW-1185">Reference proteome</keyword>
<dbReference type="AlphaFoldDB" id="A1BHB9"/>
<feature type="transmembrane region" description="Helical" evidence="1">
    <location>
        <begin position="26"/>
        <end position="46"/>
    </location>
</feature>
<name>A1BHB9_CHLPD</name>
<protein>
    <recommendedName>
        <fullName evidence="4">DUF4293 domain-containing protein</fullName>
    </recommendedName>
</protein>
<reference evidence="2 3" key="1">
    <citation type="submission" date="2006-12" db="EMBL/GenBank/DDBJ databases">
        <title>Complete sequence of Chlorobium phaeobacteroides DSM 266.</title>
        <authorList>
            <consortium name="US DOE Joint Genome Institute"/>
            <person name="Copeland A."/>
            <person name="Lucas S."/>
            <person name="Lapidus A."/>
            <person name="Barry K."/>
            <person name="Detter J.C."/>
            <person name="Glavina del Rio T."/>
            <person name="Hammon N."/>
            <person name="Israni S."/>
            <person name="Pitluck S."/>
            <person name="Goltsman E."/>
            <person name="Schmutz J."/>
            <person name="Larimer F."/>
            <person name="Land M."/>
            <person name="Hauser L."/>
            <person name="Mikhailova N."/>
            <person name="Li T."/>
            <person name="Overmann J."/>
            <person name="Bryant D.A."/>
            <person name="Richardson P."/>
        </authorList>
    </citation>
    <scope>NUCLEOTIDE SEQUENCE [LARGE SCALE GENOMIC DNA]</scope>
    <source>
        <strain evidence="2 3">DSM 266</strain>
    </source>
</reference>
<keyword evidence="1" id="KW-1133">Transmembrane helix</keyword>
<evidence type="ECO:0008006" key="4">
    <source>
        <dbReference type="Google" id="ProtNLM"/>
    </source>
</evidence>